<dbReference type="GO" id="GO:0016020">
    <property type="term" value="C:membrane"/>
    <property type="evidence" value="ECO:0007669"/>
    <property type="project" value="InterPro"/>
</dbReference>
<organism evidence="13">
    <name type="scientific">Blastocystis hominis</name>
    <dbReference type="NCBI Taxonomy" id="12968"/>
    <lineage>
        <taxon>Eukaryota</taxon>
        <taxon>Sar</taxon>
        <taxon>Stramenopiles</taxon>
        <taxon>Bigyra</taxon>
        <taxon>Opalozoa</taxon>
        <taxon>Opalinata</taxon>
        <taxon>Blastocystidae</taxon>
        <taxon>Blastocystis</taxon>
    </lineage>
</organism>
<dbReference type="Pfam" id="PF05197">
    <property type="entry name" value="TRIC"/>
    <property type="match status" value="1"/>
</dbReference>
<dbReference type="InParanoid" id="D8M706"/>
<keyword evidence="9" id="KW-0406">Ion transport</keyword>
<evidence type="ECO:0000256" key="11">
    <source>
        <dbReference type="ARBA" id="ARBA00023303"/>
    </source>
</evidence>
<dbReference type="GO" id="GO:0005267">
    <property type="term" value="F:potassium channel activity"/>
    <property type="evidence" value="ECO:0007669"/>
    <property type="project" value="UniProtKB-KW"/>
</dbReference>
<keyword evidence="4" id="KW-0633">Potassium transport</keyword>
<feature type="transmembrane region" description="Helical" evidence="12">
    <location>
        <begin position="144"/>
        <end position="165"/>
    </location>
</feature>
<dbReference type="AlphaFoldDB" id="D8M706"/>
<keyword evidence="5 12" id="KW-0812">Transmembrane</keyword>
<dbReference type="GeneID" id="24922814"/>
<evidence type="ECO:0000256" key="1">
    <source>
        <dbReference type="ARBA" id="ARBA00004127"/>
    </source>
</evidence>
<reference evidence="13" key="1">
    <citation type="submission" date="2010-02" db="EMBL/GenBank/DDBJ databases">
        <title>Sequencing and annotation of the Blastocystis hominis genome.</title>
        <authorList>
            <person name="Wincker P."/>
        </authorList>
    </citation>
    <scope>NUCLEOTIDE SEQUENCE</scope>
    <source>
        <strain evidence="13">Singapore isolate B</strain>
    </source>
</reference>
<dbReference type="EMBL" id="FN668672">
    <property type="protein sequence ID" value="CBK23845.2"/>
    <property type="molecule type" value="Genomic_DNA"/>
</dbReference>
<sequence length="207" mass="23534">MISFQSIIELIDNVRFVRIFPYMSLMVYCASLFVCESVRKSQRIKNMTWIESLFMCFIGQFGGTTLASLLIGQPVRFLTSDKLVVAMLAAWITIFCLPYDIGLKLFQNPLIRLFCRFFQLLSISFSVTSYGVDYVFKSDHPKAKVGLSMVIATGTMSGCGGGVLLRYYNLINEDFTVPRRMSVTDDNIETHSQKLPQDLIRPTLLVF</sequence>
<keyword evidence="8 12" id="KW-1133">Transmembrane helix</keyword>
<evidence type="ECO:0000256" key="4">
    <source>
        <dbReference type="ARBA" id="ARBA00022538"/>
    </source>
</evidence>
<keyword evidence="11" id="KW-0407">Ion channel</keyword>
<evidence type="ECO:0000256" key="9">
    <source>
        <dbReference type="ARBA" id="ARBA00023065"/>
    </source>
</evidence>
<comment type="similarity">
    <text evidence="2">Belongs to the TMEM38 family.</text>
</comment>
<evidence type="ECO:0000313" key="14">
    <source>
        <dbReference type="Proteomes" id="UP000008312"/>
    </source>
</evidence>
<feature type="transmembrane region" description="Helical" evidence="12">
    <location>
        <begin position="19"/>
        <end position="38"/>
    </location>
</feature>
<keyword evidence="10 12" id="KW-0472">Membrane</keyword>
<feature type="transmembrane region" description="Helical" evidence="12">
    <location>
        <begin position="50"/>
        <end position="71"/>
    </location>
</feature>
<evidence type="ECO:0000256" key="2">
    <source>
        <dbReference type="ARBA" id="ARBA00005766"/>
    </source>
</evidence>
<dbReference type="InterPro" id="IPR007866">
    <property type="entry name" value="TRIC_channel"/>
</dbReference>
<keyword evidence="7" id="KW-0630">Potassium</keyword>
<dbReference type="TCDB" id="1.A.62.4.2">
    <property type="family name" value="the homotrimeric cation channel (tric) family"/>
</dbReference>
<evidence type="ECO:0000256" key="6">
    <source>
        <dbReference type="ARBA" id="ARBA00022826"/>
    </source>
</evidence>
<protein>
    <submittedName>
        <fullName evidence="13">Uncharacterized protein</fullName>
    </submittedName>
</protein>
<evidence type="ECO:0000256" key="8">
    <source>
        <dbReference type="ARBA" id="ARBA00022989"/>
    </source>
</evidence>
<keyword evidence="6" id="KW-0631">Potassium channel</keyword>
<evidence type="ECO:0000256" key="3">
    <source>
        <dbReference type="ARBA" id="ARBA00022448"/>
    </source>
</evidence>
<keyword evidence="14" id="KW-1185">Reference proteome</keyword>
<dbReference type="GO" id="GO:0012505">
    <property type="term" value="C:endomembrane system"/>
    <property type="evidence" value="ECO:0007669"/>
    <property type="project" value="UniProtKB-SubCell"/>
</dbReference>
<evidence type="ECO:0000256" key="12">
    <source>
        <dbReference type="SAM" id="Phobius"/>
    </source>
</evidence>
<comment type="subcellular location">
    <subcellularLocation>
        <location evidence="1">Endomembrane system</location>
        <topology evidence="1">Multi-pass membrane protein</topology>
    </subcellularLocation>
</comment>
<dbReference type="Proteomes" id="UP000008312">
    <property type="component" value="Unassembled WGS sequence"/>
</dbReference>
<dbReference type="OrthoDB" id="195817at2759"/>
<proteinExistence type="inferred from homology"/>
<accession>D8M706</accession>
<feature type="transmembrane region" description="Helical" evidence="12">
    <location>
        <begin position="113"/>
        <end position="132"/>
    </location>
</feature>
<dbReference type="RefSeq" id="XP_012897893.1">
    <property type="nucleotide sequence ID" value="XM_013042439.1"/>
</dbReference>
<keyword evidence="3" id="KW-0813">Transport</keyword>
<evidence type="ECO:0000256" key="10">
    <source>
        <dbReference type="ARBA" id="ARBA00023136"/>
    </source>
</evidence>
<dbReference type="GO" id="GO:0042802">
    <property type="term" value="F:identical protein binding"/>
    <property type="evidence" value="ECO:0007669"/>
    <property type="project" value="InterPro"/>
</dbReference>
<name>D8M706_BLAHO</name>
<evidence type="ECO:0000313" key="13">
    <source>
        <dbReference type="EMBL" id="CBK23845.2"/>
    </source>
</evidence>
<gene>
    <name evidence="13" type="ORF">GSBLH_T00006690001</name>
</gene>
<evidence type="ECO:0000256" key="7">
    <source>
        <dbReference type="ARBA" id="ARBA00022958"/>
    </source>
</evidence>
<feature type="transmembrane region" description="Helical" evidence="12">
    <location>
        <begin position="83"/>
        <end position="101"/>
    </location>
</feature>
<evidence type="ECO:0000256" key="5">
    <source>
        <dbReference type="ARBA" id="ARBA00022692"/>
    </source>
</evidence>